<feature type="compositionally biased region" description="Basic and acidic residues" evidence="1">
    <location>
        <begin position="1"/>
        <end position="11"/>
    </location>
</feature>
<gene>
    <name evidence="2" type="ORF">M1E25_24615</name>
</gene>
<evidence type="ECO:0000313" key="2">
    <source>
        <dbReference type="EMBL" id="MCM2580479.1"/>
    </source>
</evidence>
<proteinExistence type="predicted"/>
<dbReference type="EMBL" id="JAMQGM010000067">
    <property type="protein sequence ID" value="MCM2580479.1"/>
    <property type="molecule type" value="Genomic_DNA"/>
</dbReference>
<evidence type="ECO:0000256" key="1">
    <source>
        <dbReference type="SAM" id="MobiDB-lite"/>
    </source>
</evidence>
<protein>
    <submittedName>
        <fullName evidence="2">Uncharacterized protein</fullName>
    </submittedName>
</protein>
<comment type="caution">
    <text evidence="2">The sequence shown here is derived from an EMBL/GenBank/DDBJ whole genome shotgun (WGS) entry which is preliminary data.</text>
</comment>
<feature type="region of interest" description="Disordered" evidence="1">
    <location>
        <begin position="1"/>
        <end position="21"/>
    </location>
</feature>
<keyword evidence="3" id="KW-1185">Reference proteome</keyword>
<name>A0ABT0XD76_9ACTN</name>
<dbReference type="RefSeq" id="WP_251419365.1">
    <property type="nucleotide sequence ID" value="NZ_JAMQGM010000067.1"/>
</dbReference>
<evidence type="ECO:0000313" key="3">
    <source>
        <dbReference type="Proteomes" id="UP001167160"/>
    </source>
</evidence>
<sequence>MTSHEPPRDCGDQQAAAARTPAVAEGGDSACWLHRVCPHCDAVADEDPPTTCPRCSRPITG</sequence>
<organism evidence="2 3">
    <name type="scientific">Streptomyces meridianus</name>
    <dbReference type="NCBI Taxonomy" id="2938945"/>
    <lineage>
        <taxon>Bacteria</taxon>
        <taxon>Bacillati</taxon>
        <taxon>Actinomycetota</taxon>
        <taxon>Actinomycetes</taxon>
        <taxon>Kitasatosporales</taxon>
        <taxon>Streptomycetaceae</taxon>
        <taxon>Streptomyces</taxon>
    </lineage>
</organism>
<dbReference type="Proteomes" id="UP001167160">
    <property type="component" value="Unassembled WGS sequence"/>
</dbReference>
<reference evidence="2" key="1">
    <citation type="journal article" date="2023" name="Int. J. Syst. Evol. Microbiol.">
        <title>Streptomyces meridianus sp. nov. isolated from brackish water of the Tagus estuary in Alcochete, Portugal.</title>
        <authorList>
            <person name="Santos J.D.N."/>
            <person name="Klimek D."/>
            <person name="Calusinska M."/>
            <person name="Lobo Da Cunha A."/>
            <person name="Catita J."/>
            <person name="Goncalves H."/>
            <person name="Gonzalez I."/>
            <person name="Reyes F."/>
            <person name="Lage O.M."/>
        </authorList>
    </citation>
    <scope>NUCLEOTIDE SEQUENCE</scope>
    <source>
        <strain evidence="2">MTZ3.1</strain>
    </source>
</reference>
<accession>A0ABT0XD76</accession>